<dbReference type="OMA" id="FMTFTLH"/>
<evidence type="ECO:0000256" key="1">
    <source>
        <dbReference type="ARBA" id="ARBA00004123"/>
    </source>
</evidence>
<evidence type="ECO:0000256" key="5">
    <source>
        <dbReference type="ARBA" id="ARBA00023242"/>
    </source>
</evidence>
<evidence type="ECO:0000313" key="6">
    <source>
        <dbReference type="EMBL" id="EFN72278.1"/>
    </source>
</evidence>
<evidence type="ECO:0000256" key="4">
    <source>
        <dbReference type="ARBA" id="ARBA00022833"/>
    </source>
</evidence>
<reference evidence="6 7" key="1">
    <citation type="journal article" date="2010" name="Science">
        <title>Genomic comparison of the ants Camponotus floridanus and Harpegnathos saltator.</title>
        <authorList>
            <person name="Bonasio R."/>
            <person name="Zhang G."/>
            <person name="Ye C."/>
            <person name="Mutti N.S."/>
            <person name="Fang X."/>
            <person name="Qin N."/>
            <person name="Donahue G."/>
            <person name="Yang P."/>
            <person name="Li Q."/>
            <person name="Li C."/>
            <person name="Zhang P."/>
            <person name="Huang Z."/>
            <person name="Berger S.L."/>
            <person name="Reinberg D."/>
            <person name="Wang J."/>
            <person name="Liebig J."/>
        </authorList>
    </citation>
    <scope>NUCLEOTIDE SEQUENCE [LARGE SCALE GENOMIC DNA]</scope>
    <source>
        <strain evidence="7">C129</strain>
    </source>
</reference>
<evidence type="ECO:0000256" key="2">
    <source>
        <dbReference type="ARBA" id="ARBA00022723"/>
    </source>
</evidence>
<gene>
    <name evidence="6" type="ORF">EAG_14251</name>
</gene>
<dbReference type="GO" id="GO:0005634">
    <property type="term" value="C:nucleus"/>
    <property type="evidence" value="ECO:0007669"/>
    <property type="project" value="UniProtKB-SubCell"/>
</dbReference>
<dbReference type="Proteomes" id="UP000000311">
    <property type="component" value="Unassembled WGS sequence"/>
</dbReference>
<keyword evidence="4" id="KW-0862">Zinc</keyword>
<keyword evidence="3" id="KW-0863">Zinc-finger</keyword>
<keyword evidence="2" id="KW-0479">Metal-binding</keyword>
<dbReference type="PANTHER" id="PTHR46481">
    <property type="entry name" value="ZINC FINGER BED DOMAIN-CONTAINING PROTEIN 4"/>
    <property type="match status" value="1"/>
</dbReference>
<proteinExistence type="predicted"/>
<sequence length="199" mass="22531">LSDSITIWFCRGDLIFYAAEKDGFKDFLKIHGIIKNELDLPHPCTLSRNSLSRVYNDCVFAVKAKINEDNPSAISLTMDAWTDNYRHIPFMTFTLHWMSPTETQLRSCTLRSFLPHPHTADNIVAELKKMLIQFNLNNKIITLVTDGGANMIKAAKDIKVERLPCVAHGLHNLVMVDTLSKIPDVNNLIIKAKTIVKIL</sequence>
<keyword evidence="5" id="KW-0539">Nucleus</keyword>
<accession>E2A2R1</accession>
<dbReference type="GO" id="GO:0008270">
    <property type="term" value="F:zinc ion binding"/>
    <property type="evidence" value="ECO:0007669"/>
    <property type="project" value="UniProtKB-KW"/>
</dbReference>
<name>E2A2R1_CAMFO</name>
<feature type="non-terminal residue" evidence="6">
    <location>
        <position position="199"/>
    </location>
</feature>
<dbReference type="InterPro" id="IPR052035">
    <property type="entry name" value="ZnF_BED_domain_contain"/>
</dbReference>
<comment type="subcellular location">
    <subcellularLocation>
        <location evidence="1">Nucleus</location>
    </subcellularLocation>
</comment>
<dbReference type="AlphaFoldDB" id="E2A2R1"/>
<organism evidence="7">
    <name type="scientific">Camponotus floridanus</name>
    <name type="common">Florida carpenter ant</name>
    <dbReference type="NCBI Taxonomy" id="104421"/>
    <lineage>
        <taxon>Eukaryota</taxon>
        <taxon>Metazoa</taxon>
        <taxon>Ecdysozoa</taxon>
        <taxon>Arthropoda</taxon>
        <taxon>Hexapoda</taxon>
        <taxon>Insecta</taxon>
        <taxon>Pterygota</taxon>
        <taxon>Neoptera</taxon>
        <taxon>Endopterygota</taxon>
        <taxon>Hymenoptera</taxon>
        <taxon>Apocrita</taxon>
        <taxon>Aculeata</taxon>
        <taxon>Formicoidea</taxon>
        <taxon>Formicidae</taxon>
        <taxon>Formicinae</taxon>
        <taxon>Camponotus</taxon>
    </lineage>
</organism>
<evidence type="ECO:0000313" key="7">
    <source>
        <dbReference type="Proteomes" id="UP000000311"/>
    </source>
</evidence>
<dbReference type="InParanoid" id="E2A2R1"/>
<keyword evidence="7" id="KW-1185">Reference proteome</keyword>
<dbReference type="PANTHER" id="PTHR46481:SF10">
    <property type="entry name" value="ZINC FINGER BED DOMAIN-CONTAINING PROTEIN 39"/>
    <property type="match status" value="1"/>
</dbReference>
<dbReference type="SUPFAM" id="SSF53098">
    <property type="entry name" value="Ribonuclease H-like"/>
    <property type="match status" value="1"/>
</dbReference>
<evidence type="ECO:0000256" key="3">
    <source>
        <dbReference type="ARBA" id="ARBA00022771"/>
    </source>
</evidence>
<protein>
    <submittedName>
        <fullName evidence="6">Transposable element Hobo transposase</fullName>
    </submittedName>
</protein>
<dbReference type="EMBL" id="GL436204">
    <property type="protein sequence ID" value="EFN72278.1"/>
    <property type="molecule type" value="Genomic_DNA"/>
</dbReference>
<dbReference type="InterPro" id="IPR012337">
    <property type="entry name" value="RNaseH-like_sf"/>
</dbReference>
<feature type="non-terminal residue" evidence="6">
    <location>
        <position position="1"/>
    </location>
</feature>